<dbReference type="InterPro" id="IPR055827">
    <property type="entry name" value="DUF7403"/>
</dbReference>
<comment type="caution">
    <text evidence="5">The sequence shown here is derived from an EMBL/GenBank/DDBJ whole genome shotgun (WGS) entry which is preliminary data.</text>
</comment>
<accession>A0A2D0KG86</accession>
<dbReference type="InterPro" id="IPR055824">
    <property type="entry name" value="DUF7400"/>
</dbReference>
<dbReference type="Pfam" id="PF24134">
    <property type="entry name" value="DUF7401"/>
    <property type="match status" value="1"/>
</dbReference>
<dbReference type="InterPro" id="IPR024047">
    <property type="entry name" value="MM3350-like_sf"/>
</dbReference>
<feature type="domain" description="DUF7403" evidence="4">
    <location>
        <begin position="406"/>
        <end position="510"/>
    </location>
</feature>
<dbReference type="RefSeq" id="WP_099117429.1">
    <property type="nucleotide sequence ID" value="NZ_NJAK01000001.1"/>
</dbReference>
<dbReference type="SUPFAM" id="SSF159941">
    <property type="entry name" value="MM3350-like"/>
    <property type="match status" value="1"/>
</dbReference>
<dbReference type="Gene3D" id="3.10.290.30">
    <property type="entry name" value="MM3350-like"/>
    <property type="match status" value="1"/>
</dbReference>
<dbReference type="OrthoDB" id="9816539at2"/>
<dbReference type="EMBL" id="NJAK01000001">
    <property type="protein sequence ID" value="PHM62444.1"/>
    <property type="molecule type" value="Genomic_DNA"/>
</dbReference>
<feature type="domain" description="Plasmid pRiA4b Orf3-like" evidence="1">
    <location>
        <begin position="523"/>
        <end position="667"/>
    </location>
</feature>
<dbReference type="InterPro" id="IPR055825">
    <property type="entry name" value="DUF7401"/>
</dbReference>
<organism evidence="5 6">
    <name type="scientific">Xenorhabdus ishibashii</name>
    <dbReference type="NCBI Taxonomy" id="1034471"/>
    <lineage>
        <taxon>Bacteria</taxon>
        <taxon>Pseudomonadati</taxon>
        <taxon>Pseudomonadota</taxon>
        <taxon>Gammaproteobacteria</taxon>
        <taxon>Enterobacterales</taxon>
        <taxon>Morganellaceae</taxon>
        <taxon>Xenorhabdus</taxon>
    </lineage>
</organism>
<evidence type="ECO:0000259" key="4">
    <source>
        <dbReference type="Pfam" id="PF24136"/>
    </source>
</evidence>
<evidence type="ECO:0000259" key="1">
    <source>
        <dbReference type="Pfam" id="PF07929"/>
    </source>
</evidence>
<keyword evidence="6" id="KW-1185">Reference proteome</keyword>
<evidence type="ECO:0000259" key="3">
    <source>
        <dbReference type="Pfam" id="PF24134"/>
    </source>
</evidence>
<feature type="domain" description="DUF7400" evidence="2">
    <location>
        <begin position="1"/>
        <end position="265"/>
    </location>
</feature>
<evidence type="ECO:0000259" key="2">
    <source>
        <dbReference type="Pfam" id="PF24133"/>
    </source>
</evidence>
<evidence type="ECO:0000313" key="6">
    <source>
        <dbReference type="Proteomes" id="UP000222168"/>
    </source>
</evidence>
<protein>
    <submittedName>
        <fullName evidence="5">Plasmid pRiA4b ORF-3-like family protein</fullName>
    </submittedName>
</protein>
<proteinExistence type="predicted"/>
<name>A0A2D0KG86_9GAMM</name>
<evidence type="ECO:0000313" key="5">
    <source>
        <dbReference type="EMBL" id="PHM62444.1"/>
    </source>
</evidence>
<dbReference type="Pfam" id="PF07929">
    <property type="entry name" value="PRiA4_ORF3"/>
    <property type="match status" value="1"/>
</dbReference>
<dbReference type="Pfam" id="PF24133">
    <property type="entry name" value="DUF7400"/>
    <property type="match status" value="1"/>
</dbReference>
<reference evidence="5 6" key="1">
    <citation type="journal article" date="2017" name="Nat. Microbiol.">
        <title>Natural product diversity associated with the nematode symbionts Photorhabdus and Xenorhabdus.</title>
        <authorList>
            <person name="Tobias N.J."/>
            <person name="Wolff H."/>
            <person name="Djahanschiri B."/>
            <person name="Grundmann F."/>
            <person name="Kronenwerth M."/>
            <person name="Shi Y.M."/>
            <person name="Simonyi S."/>
            <person name="Grun P."/>
            <person name="Shapiro-Ilan D."/>
            <person name="Pidot S.J."/>
            <person name="Stinear T.P."/>
            <person name="Ebersberger I."/>
            <person name="Bode H.B."/>
        </authorList>
    </citation>
    <scope>NUCLEOTIDE SEQUENCE [LARGE SCALE GENOMIC DNA]</scope>
    <source>
        <strain evidence="5 6">DSM 22670</strain>
    </source>
</reference>
<dbReference type="InterPro" id="IPR012912">
    <property type="entry name" value="Plasmid_pRiA4b_Orf3-like"/>
</dbReference>
<sequence length="693" mass="80353">MKLTPEKLLSAIEKYAHAPEKQRFLTQKQIQWFSDPENVFFLISLALALPKEAMKEIGDSINYWLEIAIGELALTTNKLPAEAKQQLEEIIEQILVNTKEKFEINSECALLCVSILKRNQFHINTDITQLLDTSQYAEYADNTNIETFPTKPLNLSQLFKQFKIHSGIEFVDFFESGFSVIPHEALPHLLSEVAKHSWGIDALLLLTQYFEEPIALACAQTLDDCSSSVWANLSYLQLINLCARFNRHPSIRSSFKRWKKKAMSHHNKVRETAEIHELYATHVDGNDCASMMLTITLDGQKCQMNMMLDFKSGIRESLLNIDPDRTIPELIKELNTQEAYVDFTPVSPDWLQQILPWILSVQQNKNTPLDLDSLYWLSQLPVEWTQPEAFEFEHWSQKFGYQADLKRQEQNRLGITMGSSLILSWLAPEDCLQKAKKPRDLLKLYYYANRELFIERLTYSAAIEQYRLPPKAPYLVDQFLDLAYALRDPALNRKKFALFDTLSELSFEYFYMEQEEEIEPQGLVLKVSLLDATPAVWRRLRVSNQLTLREFHDVIQTTMGWENAHLFSFSFAGIDIPEEHYDQMCIGEFLEEVGNEFNYQYDFGDNWLHQITVEKILAKDVIQPEVTAGNGMCPAEDSGGIWSWNYLLKLRKKKALTEDEAEQLEFVRLSPNESLEPFDKKLVNNRLKALINH</sequence>
<dbReference type="Pfam" id="PF24136">
    <property type="entry name" value="DUF7403"/>
    <property type="match status" value="1"/>
</dbReference>
<dbReference type="PANTHER" id="PTHR41878">
    <property type="entry name" value="LEXA REPRESSOR-RELATED"/>
    <property type="match status" value="1"/>
</dbReference>
<dbReference type="Proteomes" id="UP000222168">
    <property type="component" value="Unassembled WGS sequence"/>
</dbReference>
<gene>
    <name evidence="5" type="ORF">Xish_01646</name>
</gene>
<dbReference type="PANTHER" id="PTHR41878:SF1">
    <property type="entry name" value="TNPR PROTEIN"/>
    <property type="match status" value="1"/>
</dbReference>
<dbReference type="AlphaFoldDB" id="A0A2D0KG86"/>
<feature type="domain" description="DUF7401" evidence="3">
    <location>
        <begin position="270"/>
        <end position="388"/>
    </location>
</feature>